<dbReference type="PANTHER" id="PTHR48178">
    <property type="entry name" value="PEROXISOME BIOGENESIS FACTOR 2"/>
    <property type="match status" value="1"/>
</dbReference>
<dbReference type="AlphaFoldDB" id="A0A433BA69"/>
<dbReference type="InterPro" id="IPR025654">
    <property type="entry name" value="PEX2/10"/>
</dbReference>
<comment type="subcellular location">
    <subcellularLocation>
        <location evidence="1">Peroxisome membrane</location>
        <topology evidence="1">Multi-pass membrane protein</topology>
    </subcellularLocation>
</comment>
<keyword evidence="10" id="KW-0862">Zinc</keyword>
<evidence type="ECO:0000259" key="18">
    <source>
        <dbReference type="Pfam" id="PF04757"/>
    </source>
</evidence>
<evidence type="ECO:0000256" key="2">
    <source>
        <dbReference type="ARBA" id="ARBA00004906"/>
    </source>
</evidence>
<keyword evidence="9" id="KW-0833">Ubl conjugation pathway</keyword>
<evidence type="ECO:0000256" key="12">
    <source>
        <dbReference type="ARBA" id="ARBA00022989"/>
    </source>
</evidence>
<keyword evidence="12" id="KW-1133">Transmembrane helix</keyword>
<evidence type="ECO:0000256" key="17">
    <source>
        <dbReference type="ARBA" id="ARBA00034523"/>
    </source>
</evidence>
<comment type="pathway">
    <text evidence="2">Protein modification; protein ubiquitination.</text>
</comment>
<evidence type="ECO:0000313" key="19">
    <source>
        <dbReference type="EMBL" id="RUP19748.1"/>
    </source>
</evidence>
<evidence type="ECO:0000256" key="16">
    <source>
        <dbReference type="ARBA" id="ARBA00034438"/>
    </source>
</evidence>
<keyword evidence="20" id="KW-1185">Reference proteome</keyword>
<keyword evidence="8" id="KW-0863">Zinc-finger</keyword>
<organism evidence="19 20">
    <name type="scientific">Jimgerdemannia flammicorona</name>
    <dbReference type="NCBI Taxonomy" id="994334"/>
    <lineage>
        <taxon>Eukaryota</taxon>
        <taxon>Fungi</taxon>
        <taxon>Fungi incertae sedis</taxon>
        <taxon>Mucoromycota</taxon>
        <taxon>Mucoromycotina</taxon>
        <taxon>Endogonomycetes</taxon>
        <taxon>Endogonales</taxon>
        <taxon>Endogonaceae</taxon>
        <taxon>Jimgerdemannia</taxon>
    </lineage>
</organism>
<sequence length="227" mass="25963">MPDLSDTQPRPFWSQDWEALQEPLTKLRRSIASLPTSPLRVMRVSQLDADLLDVELFGVLKDQLWQALSFFRPTFKETFEPEFVIILQLILYRLSIYESGASYGKQLQNLNYRNERGHRGGLESIAIDSTLTRFQRIMYGAITVGGQYAWTRLNRLVTAQGWGDLGEAGVSSIYCHFELLITRMMLICRCGGNLDTDESAKDFLEFDATRRRLVQDVVVAQFLGISL</sequence>
<dbReference type="Proteomes" id="UP000268093">
    <property type="component" value="Unassembled WGS sequence"/>
</dbReference>
<keyword evidence="7" id="KW-0479">Metal-binding</keyword>
<evidence type="ECO:0000256" key="9">
    <source>
        <dbReference type="ARBA" id="ARBA00022786"/>
    </source>
</evidence>
<dbReference type="PANTHER" id="PTHR48178:SF1">
    <property type="entry name" value="PEROXISOME BIOGENESIS FACTOR 2"/>
    <property type="match status" value="1"/>
</dbReference>
<keyword evidence="5" id="KW-0808">Transferase</keyword>
<dbReference type="OrthoDB" id="1701437at2759"/>
<proteinExistence type="inferred from homology"/>
<protein>
    <recommendedName>
        <fullName evidence="17">RING-type E3 ubiquitin transferase (cysteine targeting)</fullName>
        <ecNumber evidence="17">2.3.2.36</ecNumber>
    </recommendedName>
    <alternativeName>
        <fullName evidence="15">Peroxin-2</fullName>
    </alternativeName>
</protein>
<evidence type="ECO:0000256" key="4">
    <source>
        <dbReference type="ARBA" id="ARBA00022448"/>
    </source>
</evidence>
<feature type="domain" description="Pex N-terminal" evidence="18">
    <location>
        <begin position="53"/>
        <end position="159"/>
    </location>
</feature>
<evidence type="ECO:0000256" key="7">
    <source>
        <dbReference type="ARBA" id="ARBA00022723"/>
    </source>
</evidence>
<comment type="catalytic activity">
    <reaction evidence="16">
        <text>[E2 ubiquitin-conjugating enzyme]-S-ubiquitinyl-L-cysteine + [acceptor protein]-L-cysteine = [E2 ubiquitin-conjugating enzyme]-L-cysteine + [acceptor protein]-S-ubiquitinyl-L-cysteine.</text>
        <dbReference type="EC" id="2.3.2.36"/>
    </reaction>
</comment>
<evidence type="ECO:0000256" key="1">
    <source>
        <dbReference type="ARBA" id="ARBA00004585"/>
    </source>
</evidence>
<evidence type="ECO:0000256" key="15">
    <source>
        <dbReference type="ARBA" id="ARBA00032511"/>
    </source>
</evidence>
<evidence type="ECO:0000313" key="20">
    <source>
        <dbReference type="Proteomes" id="UP000268093"/>
    </source>
</evidence>
<dbReference type="Pfam" id="PF04757">
    <property type="entry name" value="Pex2_Pex12"/>
    <property type="match status" value="1"/>
</dbReference>
<dbReference type="GO" id="GO:0061630">
    <property type="term" value="F:ubiquitin protein ligase activity"/>
    <property type="evidence" value="ECO:0007669"/>
    <property type="project" value="UniProtKB-EC"/>
</dbReference>
<dbReference type="GO" id="GO:0008270">
    <property type="term" value="F:zinc ion binding"/>
    <property type="evidence" value="ECO:0007669"/>
    <property type="project" value="UniProtKB-KW"/>
</dbReference>
<dbReference type="GO" id="GO:0016562">
    <property type="term" value="P:protein import into peroxisome matrix, receptor recycling"/>
    <property type="evidence" value="ECO:0007669"/>
    <property type="project" value="UniProtKB-ARBA"/>
</dbReference>
<name>A0A433BA69_9FUNG</name>
<dbReference type="GO" id="GO:0005778">
    <property type="term" value="C:peroxisomal membrane"/>
    <property type="evidence" value="ECO:0007669"/>
    <property type="project" value="UniProtKB-SubCell"/>
</dbReference>
<evidence type="ECO:0000256" key="14">
    <source>
        <dbReference type="ARBA" id="ARBA00023140"/>
    </source>
</evidence>
<evidence type="ECO:0000256" key="5">
    <source>
        <dbReference type="ARBA" id="ARBA00022679"/>
    </source>
</evidence>
<comment type="similarity">
    <text evidence="3">Belongs to the pex2/pex10/pex12 family.</text>
</comment>
<dbReference type="EC" id="2.3.2.36" evidence="17"/>
<reference evidence="19 20" key="1">
    <citation type="journal article" date="2018" name="New Phytol.">
        <title>Phylogenomics of Endogonaceae and evolution of mycorrhizas within Mucoromycota.</title>
        <authorList>
            <person name="Chang Y."/>
            <person name="Desiro A."/>
            <person name="Na H."/>
            <person name="Sandor L."/>
            <person name="Lipzen A."/>
            <person name="Clum A."/>
            <person name="Barry K."/>
            <person name="Grigoriev I.V."/>
            <person name="Martin F.M."/>
            <person name="Stajich J.E."/>
            <person name="Smith M.E."/>
            <person name="Bonito G."/>
            <person name="Spatafora J.W."/>
        </authorList>
    </citation>
    <scope>NUCLEOTIDE SEQUENCE [LARGE SCALE GENOMIC DNA]</scope>
    <source>
        <strain evidence="19 20">GMNB39</strain>
    </source>
</reference>
<keyword evidence="6" id="KW-0812">Transmembrane</keyword>
<keyword evidence="13" id="KW-0472">Membrane</keyword>
<gene>
    <name evidence="19" type="ORF">BC936DRAFT_139293</name>
</gene>
<accession>A0A433BA69</accession>
<evidence type="ECO:0000256" key="11">
    <source>
        <dbReference type="ARBA" id="ARBA00022927"/>
    </source>
</evidence>
<dbReference type="EMBL" id="RBNI01014643">
    <property type="protein sequence ID" value="RUP19748.1"/>
    <property type="molecule type" value="Genomic_DNA"/>
</dbReference>
<evidence type="ECO:0000256" key="8">
    <source>
        <dbReference type="ARBA" id="ARBA00022771"/>
    </source>
</evidence>
<comment type="caution">
    <text evidence="19">The sequence shown here is derived from an EMBL/GenBank/DDBJ whole genome shotgun (WGS) entry which is preliminary data.</text>
</comment>
<keyword evidence="14" id="KW-0576">Peroxisome</keyword>
<evidence type="ECO:0000256" key="10">
    <source>
        <dbReference type="ARBA" id="ARBA00022833"/>
    </source>
</evidence>
<evidence type="ECO:0000256" key="3">
    <source>
        <dbReference type="ARBA" id="ARBA00008704"/>
    </source>
</evidence>
<keyword evidence="4" id="KW-0813">Transport</keyword>
<dbReference type="GO" id="GO:0016567">
    <property type="term" value="P:protein ubiquitination"/>
    <property type="evidence" value="ECO:0007669"/>
    <property type="project" value="UniProtKB-ARBA"/>
</dbReference>
<dbReference type="InterPro" id="IPR006845">
    <property type="entry name" value="Pex_N"/>
</dbReference>
<evidence type="ECO:0000256" key="6">
    <source>
        <dbReference type="ARBA" id="ARBA00022692"/>
    </source>
</evidence>
<evidence type="ECO:0000256" key="13">
    <source>
        <dbReference type="ARBA" id="ARBA00023136"/>
    </source>
</evidence>
<keyword evidence="11" id="KW-0653">Protein transport</keyword>